<dbReference type="Proteomes" id="UP001139887">
    <property type="component" value="Unassembled WGS sequence"/>
</dbReference>
<dbReference type="EMBL" id="JANBUW010001073">
    <property type="protein sequence ID" value="KAJ2844467.1"/>
    <property type="molecule type" value="Genomic_DNA"/>
</dbReference>
<evidence type="ECO:0000313" key="1">
    <source>
        <dbReference type="EMBL" id="KAJ2844467.1"/>
    </source>
</evidence>
<name>A0A9W8LYC9_9FUNG</name>
<organism evidence="1 2">
    <name type="scientific">Coemansia brasiliensis</name>
    <dbReference type="NCBI Taxonomy" id="2650707"/>
    <lineage>
        <taxon>Eukaryota</taxon>
        <taxon>Fungi</taxon>
        <taxon>Fungi incertae sedis</taxon>
        <taxon>Zoopagomycota</taxon>
        <taxon>Kickxellomycotina</taxon>
        <taxon>Kickxellomycetes</taxon>
        <taxon>Kickxellales</taxon>
        <taxon>Kickxellaceae</taxon>
        <taxon>Coemansia</taxon>
    </lineage>
</organism>
<protein>
    <submittedName>
        <fullName evidence="1">Uncharacterized protein</fullName>
    </submittedName>
</protein>
<gene>
    <name evidence="1" type="ORF">IWW36_005176</name>
</gene>
<dbReference type="OrthoDB" id="5521268at2759"/>
<reference evidence="1" key="1">
    <citation type="submission" date="2022-07" db="EMBL/GenBank/DDBJ databases">
        <title>Phylogenomic reconstructions and comparative analyses of Kickxellomycotina fungi.</title>
        <authorList>
            <person name="Reynolds N.K."/>
            <person name="Stajich J.E."/>
            <person name="Barry K."/>
            <person name="Grigoriev I.V."/>
            <person name="Crous P."/>
            <person name="Smith M.E."/>
        </authorList>
    </citation>
    <scope>NUCLEOTIDE SEQUENCE</scope>
    <source>
        <strain evidence="1">NRRL 1566</strain>
    </source>
</reference>
<sequence length="405" mass="45073">MFKSFNMEDKRFALFAGKRTRENRYLKRAVLAIQPNLLELYSPETIKTSLNSFATNQSTRMFNSVYQLYLWHKGERPQLPDNCFADQIRSIFARGPYYGRPYTGELTLAQYFIMIFHALGNDMWNKIAQAYEKYHLIVYKEPWLKKDQFVIDSSQPLPVPYRILNLIKEVYAIPLVIPDESEEEYESSEYSSLSPPLRINFEAADASSAISLAAQESALPLNSPNSPANFQANFSRQKAYSPMGIPPLPMNINIPTPNFASMHPSVLNTPHSENYPNGGNSGGSMTPMHAAYNNIRLDTFGTITGASDQSNRMDMGQQLQITDTSPAYDGSSLPMQQMPVFASPVLGQQMANPGIPSTAALPGTTTPLVSAPASSTQLNMLGLSQVTLQDLETINVALEKFSQKP</sequence>
<comment type="caution">
    <text evidence="1">The sequence shown here is derived from an EMBL/GenBank/DDBJ whole genome shotgun (WGS) entry which is preliminary data.</text>
</comment>
<accession>A0A9W8LYC9</accession>
<evidence type="ECO:0000313" key="2">
    <source>
        <dbReference type="Proteomes" id="UP001139887"/>
    </source>
</evidence>
<dbReference type="AlphaFoldDB" id="A0A9W8LYC9"/>
<keyword evidence="2" id="KW-1185">Reference proteome</keyword>
<proteinExistence type="predicted"/>